<dbReference type="EMBL" id="JAABOO010000003">
    <property type="protein sequence ID" value="NER14216.1"/>
    <property type="molecule type" value="Genomic_DNA"/>
</dbReference>
<gene>
    <name evidence="2" type="ORF">GWK08_12250</name>
</gene>
<evidence type="ECO:0000313" key="3">
    <source>
        <dbReference type="Proteomes" id="UP000468581"/>
    </source>
</evidence>
<proteinExistence type="predicted"/>
<evidence type="ECO:0000256" key="1">
    <source>
        <dbReference type="ARBA" id="ARBA00022679"/>
    </source>
</evidence>
<dbReference type="SUPFAM" id="SSF53335">
    <property type="entry name" value="S-adenosyl-L-methionine-dependent methyltransferases"/>
    <property type="match status" value="1"/>
</dbReference>
<evidence type="ECO:0000313" key="2">
    <source>
        <dbReference type="EMBL" id="NER14216.1"/>
    </source>
</evidence>
<name>A0A6P0UUX9_9FLAO</name>
<dbReference type="CDD" id="cd02440">
    <property type="entry name" value="AdoMet_MTases"/>
    <property type="match status" value="1"/>
</dbReference>
<dbReference type="Proteomes" id="UP000468581">
    <property type="component" value="Unassembled WGS sequence"/>
</dbReference>
<dbReference type="GO" id="GO:0032259">
    <property type="term" value="P:methylation"/>
    <property type="evidence" value="ECO:0007669"/>
    <property type="project" value="UniProtKB-KW"/>
</dbReference>
<organism evidence="2 3">
    <name type="scientific">Leptobacterium flavescens</name>
    <dbReference type="NCBI Taxonomy" id="472055"/>
    <lineage>
        <taxon>Bacteria</taxon>
        <taxon>Pseudomonadati</taxon>
        <taxon>Bacteroidota</taxon>
        <taxon>Flavobacteriia</taxon>
        <taxon>Flavobacteriales</taxon>
        <taxon>Flavobacteriaceae</taxon>
        <taxon>Leptobacterium</taxon>
    </lineage>
</organism>
<dbReference type="PANTHER" id="PTHR43861">
    <property type="entry name" value="TRANS-ACONITATE 2-METHYLTRANSFERASE-RELATED"/>
    <property type="match status" value="1"/>
</dbReference>
<keyword evidence="3" id="KW-1185">Reference proteome</keyword>
<accession>A0A6P0UUX9</accession>
<dbReference type="RefSeq" id="WP_163607510.1">
    <property type="nucleotide sequence ID" value="NZ_JAABOO010000003.1"/>
</dbReference>
<protein>
    <submittedName>
        <fullName evidence="2">Methyltransferase domain-containing protein</fullName>
    </submittedName>
</protein>
<dbReference type="InterPro" id="IPR029063">
    <property type="entry name" value="SAM-dependent_MTases_sf"/>
</dbReference>
<dbReference type="GO" id="GO:0008168">
    <property type="term" value="F:methyltransferase activity"/>
    <property type="evidence" value="ECO:0007669"/>
    <property type="project" value="UniProtKB-KW"/>
</dbReference>
<keyword evidence="2" id="KW-0489">Methyltransferase</keyword>
<reference evidence="2 3" key="1">
    <citation type="submission" date="2020-01" db="EMBL/GenBank/DDBJ databases">
        <title>Leptobacterium flavescens.</title>
        <authorList>
            <person name="Wang G."/>
        </authorList>
    </citation>
    <scope>NUCLEOTIDE SEQUENCE [LARGE SCALE GENOMIC DNA]</scope>
    <source>
        <strain evidence="2 3">KCTC 22160</strain>
    </source>
</reference>
<keyword evidence="1 2" id="KW-0808">Transferase</keyword>
<dbReference type="PANTHER" id="PTHR43861:SF3">
    <property type="entry name" value="PUTATIVE (AFU_ORTHOLOGUE AFUA_2G14390)-RELATED"/>
    <property type="match status" value="1"/>
</dbReference>
<dbReference type="Gene3D" id="3.40.50.150">
    <property type="entry name" value="Vaccinia Virus protein VP39"/>
    <property type="match status" value="1"/>
</dbReference>
<dbReference type="Pfam" id="PF13489">
    <property type="entry name" value="Methyltransf_23"/>
    <property type="match status" value="1"/>
</dbReference>
<dbReference type="AlphaFoldDB" id="A0A6P0UUX9"/>
<comment type="caution">
    <text evidence="2">The sequence shown here is derived from an EMBL/GenBank/DDBJ whole genome shotgun (WGS) entry which is preliminary data.</text>
</comment>
<sequence>MTASKNTADPFLICKDHTVSGEEFQLLYDTEYDMLITHPQPSIDKLPSYYKSEDYISHTDSSRNLFEYIYQKVKSYALRKKLGLINSLQPEGGNLLDLGAGTGDFLHTAKKGGWNILGTEPDADARKLALEKGVELHLSSELFPGKHFHIISMWHVLEHVSDLQKQTRELKRLLHPEGTLLIAVPNYKSLDAKIYGAHWAAYDVPRHLWHFSQSSISALMKQEDLMVEKVLPMKFDSYYVSLLSEKYKSGKMNFLKAFINGFRSNRSAKRSGEYSSLIYVIKNS</sequence>